<evidence type="ECO:0008006" key="3">
    <source>
        <dbReference type="Google" id="ProtNLM"/>
    </source>
</evidence>
<keyword evidence="2" id="KW-1185">Reference proteome</keyword>
<dbReference type="RefSeq" id="WP_153973878.1">
    <property type="nucleotide sequence ID" value="NZ_CP039268.1"/>
</dbReference>
<evidence type="ECO:0000313" key="1">
    <source>
        <dbReference type="EMBL" id="QGU31679.1"/>
    </source>
</evidence>
<evidence type="ECO:0000313" key="2">
    <source>
        <dbReference type="Proteomes" id="UP000426424"/>
    </source>
</evidence>
<reference evidence="1 2" key="1">
    <citation type="submission" date="2019-12" db="EMBL/GenBank/DDBJ databases">
        <title>The complete genome of the thermophilic, anoxygenic phototrophic gammaproteobacterium Thermochromatium tepidum.</title>
        <authorList>
            <person name="Sattley W.M."/>
            <person name="Swingley W.D."/>
            <person name="Burchell B.M."/>
            <person name="Gurbani S.A."/>
            <person name="Kujawa C.M."/>
            <person name="Nuccio D.A."/>
            <person name="Schladweiler J."/>
            <person name="Shaffer K.N."/>
            <person name="Stokes L.M."/>
            <person name="Touchman J.W."/>
            <person name="Blankenship R.E."/>
            <person name="Madigan M.T."/>
        </authorList>
    </citation>
    <scope>NUCLEOTIDE SEQUENCE [LARGE SCALE GENOMIC DNA]</scope>
    <source>
        <strain evidence="1 2">ATCC 43061</strain>
    </source>
</reference>
<dbReference type="Proteomes" id="UP000426424">
    <property type="component" value="Chromosome"/>
</dbReference>
<sequence>MDRFTRNYSLLLGAVLIAALFFWVKSTWRPDVWKLDEVLTSDAKLAEYPYQFRVRDFRNGVAVISTPRSPDFPAYSFLQVIHPKLAGKAQDDPEMIAAQQDLIDHQKRAMGLILAQPGVKGVDWELDVKWLAEHGIHR</sequence>
<protein>
    <recommendedName>
        <fullName evidence="3">Glutamate-ammonia-ligase adenylyltransferase</fullName>
    </recommendedName>
</protein>
<dbReference type="OrthoDB" id="9181276at2"/>
<dbReference type="KEGG" id="ttp:E6P07_00910"/>
<dbReference type="AlphaFoldDB" id="A0A6I6E9S0"/>
<organism evidence="1 2">
    <name type="scientific">Thermochromatium tepidum ATCC 43061</name>
    <dbReference type="NCBI Taxonomy" id="316276"/>
    <lineage>
        <taxon>Bacteria</taxon>
        <taxon>Pseudomonadati</taxon>
        <taxon>Pseudomonadota</taxon>
        <taxon>Gammaproteobacteria</taxon>
        <taxon>Chromatiales</taxon>
        <taxon>Chromatiaceae</taxon>
        <taxon>Thermochromatium</taxon>
    </lineage>
</organism>
<dbReference type="EMBL" id="CP039268">
    <property type="protein sequence ID" value="QGU31679.1"/>
    <property type="molecule type" value="Genomic_DNA"/>
</dbReference>
<name>A0A6I6E9S0_THETI</name>
<accession>A0A6I6E9S0</accession>
<proteinExistence type="predicted"/>
<gene>
    <name evidence="1" type="ORF">E6P07_00910</name>
</gene>